<evidence type="ECO:0000313" key="1">
    <source>
        <dbReference type="WBParaSite" id="BTMF_0001625801-mRNA-1"/>
    </source>
</evidence>
<name>A0A0R3R8A2_9BILA</name>
<sequence>MQFLLCMLINNSLLYSVMDKKLFLPSISSLFDSTFPLHRQVKLIFFISLLKNEKYKVNTNNVTRHKIGQR</sequence>
<dbReference type="AlphaFoldDB" id="A0A0R3R8A2"/>
<dbReference type="WBParaSite" id="BTMF_0001625801-mRNA-1">
    <property type="protein sequence ID" value="BTMF_0001625801-mRNA-1"/>
    <property type="gene ID" value="BTMF_0001625801"/>
</dbReference>
<accession>A0A0R3R8A2</accession>
<proteinExistence type="predicted"/>
<protein>
    <submittedName>
        <fullName evidence="1">Uncharacterized protein</fullName>
    </submittedName>
</protein>
<organism evidence="1">
    <name type="scientific">Brugia timori</name>
    <dbReference type="NCBI Taxonomy" id="42155"/>
    <lineage>
        <taxon>Eukaryota</taxon>
        <taxon>Metazoa</taxon>
        <taxon>Ecdysozoa</taxon>
        <taxon>Nematoda</taxon>
        <taxon>Chromadorea</taxon>
        <taxon>Rhabditida</taxon>
        <taxon>Spirurina</taxon>
        <taxon>Spiruromorpha</taxon>
        <taxon>Filarioidea</taxon>
        <taxon>Onchocercidae</taxon>
        <taxon>Brugia</taxon>
    </lineage>
</organism>
<reference evidence="1" key="1">
    <citation type="submission" date="2017-02" db="UniProtKB">
        <authorList>
            <consortium name="WormBaseParasite"/>
        </authorList>
    </citation>
    <scope>IDENTIFICATION</scope>
</reference>